<keyword evidence="2" id="KW-1185">Reference proteome</keyword>
<accession>A0AAN9QLB1</accession>
<dbReference type="AlphaFoldDB" id="A0AAN9QLB1"/>
<organism evidence="1 2">
    <name type="scientific">Canavalia gladiata</name>
    <name type="common">Sword bean</name>
    <name type="synonym">Dolichos gladiatus</name>
    <dbReference type="NCBI Taxonomy" id="3824"/>
    <lineage>
        <taxon>Eukaryota</taxon>
        <taxon>Viridiplantae</taxon>
        <taxon>Streptophyta</taxon>
        <taxon>Embryophyta</taxon>
        <taxon>Tracheophyta</taxon>
        <taxon>Spermatophyta</taxon>
        <taxon>Magnoliopsida</taxon>
        <taxon>eudicotyledons</taxon>
        <taxon>Gunneridae</taxon>
        <taxon>Pentapetalae</taxon>
        <taxon>rosids</taxon>
        <taxon>fabids</taxon>
        <taxon>Fabales</taxon>
        <taxon>Fabaceae</taxon>
        <taxon>Papilionoideae</taxon>
        <taxon>50 kb inversion clade</taxon>
        <taxon>NPAAA clade</taxon>
        <taxon>indigoferoid/millettioid clade</taxon>
        <taxon>Phaseoleae</taxon>
        <taxon>Canavalia</taxon>
    </lineage>
</organism>
<gene>
    <name evidence="1" type="ORF">VNO77_20295</name>
</gene>
<evidence type="ECO:0000313" key="1">
    <source>
        <dbReference type="EMBL" id="KAK7339617.1"/>
    </source>
</evidence>
<evidence type="ECO:0000313" key="2">
    <source>
        <dbReference type="Proteomes" id="UP001367508"/>
    </source>
</evidence>
<dbReference type="Proteomes" id="UP001367508">
    <property type="component" value="Unassembled WGS sequence"/>
</dbReference>
<reference evidence="1 2" key="1">
    <citation type="submission" date="2024-01" db="EMBL/GenBank/DDBJ databases">
        <title>The genomes of 5 underutilized Papilionoideae crops provide insights into root nodulation and disease resistanc.</title>
        <authorList>
            <person name="Jiang F."/>
        </authorList>
    </citation>
    <scope>NUCLEOTIDE SEQUENCE [LARGE SCALE GENOMIC DNA]</scope>
    <source>
        <strain evidence="1">LVBAO_FW01</strain>
        <tissue evidence="1">Leaves</tissue>
    </source>
</reference>
<protein>
    <submittedName>
        <fullName evidence="1">Uncharacterized protein</fullName>
    </submittedName>
</protein>
<proteinExistence type="predicted"/>
<dbReference type="EMBL" id="JAYMYQ010000004">
    <property type="protein sequence ID" value="KAK7339617.1"/>
    <property type="molecule type" value="Genomic_DNA"/>
</dbReference>
<name>A0AAN9QLB1_CANGL</name>
<sequence>MLWMLGSLGPPHKVHLSEDPMKEAHDTQLQKFSQHTTFTRQTGGVNDNYCPILTLSTLECVFGFYKLGVIPLADDHKQNYYLSTIDECNDGDEGRDDDLD</sequence>
<comment type="caution">
    <text evidence="1">The sequence shown here is derived from an EMBL/GenBank/DDBJ whole genome shotgun (WGS) entry which is preliminary data.</text>
</comment>